<dbReference type="RefSeq" id="WP_221600666.1">
    <property type="nucleotide sequence ID" value="NZ_JAIGNU010000001.1"/>
</dbReference>
<dbReference type="EMBL" id="JAIGNU010000001">
    <property type="protein sequence ID" value="MBX7500413.1"/>
    <property type="molecule type" value="Genomic_DNA"/>
</dbReference>
<accession>A0ABS7JS34</accession>
<keyword evidence="2" id="KW-1185">Reference proteome</keyword>
<dbReference type="Proteomes" id="UP000782554">
    <property type="component" value="Unassembled WGS sequence"/>
</dbReference>
<gene>
    <name evidence="1" type="ORF">K3181_03000</name>
</gene>
<protein>
    <submittedName>
        <fullName evidence="1">Substrate-binding domain-containing protein</fullName>
    </submittedName>
</protein>
<sequence length="95" mass="10680">MDEPSRRTLQRVLKKTGAKVQLSRGDSEDLLSQIEQGKLDLVFGEFPRSSPWKKAVHFGSAQGRLGKPPKDLKVPRFAMMNGENGWIMLIEKASK</sequence>
<comment type="caution">
    <text evidence="1">The sequence shown here is derived from an EMBL/GenBank/DDBJ whole genome shotgun (WGS) entry which is preliminary data.</text>
</comment>
<evidence type="ECO:0000313" key="1">
    <source>
        <dbReference type="EMBL" id="MBX7500413.1"/>
    </source>
</evidence>
<organism evidence="1 2">
    <name type="scientific">Qipengyuania mesophila</name>
    <dbReference type="NCBI Taxonomy" id="2867246"/>
    <lineage>
        <taxon>Bacteria</taxon>
        <taxon>Pseudomonadati</taxon>
        <taxon>Pseudomonadota</taxon>
        <taxon>Alphaproteobacteria</taxon>
        <taxon>Sphingomonadales</taxon>
        <taxon>Erythrobacteraceae</taxon>
        <taxon>Qipengyuania</taxon>
    </lineage>
</organism>
<name>A0ABS7JS34_9SPHN</name>
<proteinExistence type="predicted"/>
<reference evidence="1 2" key="1">
    <citation type="submission" date="2021-08" db="EMBL/GenBank/DDBJ databases">
        <title>Comparative Genomics Analysis of the Genus Qipengyuania Reveals Extensive Genetic Diversity and Metabolic Versatility, Including the Description of Fifteen Novel Species.</title>
        <authorList>
            <person name="Liu Y."/>
        </authorList>
    </citation>
    <scope>NUCLEOTIDE SEQUENCE [LARGE SCALE GENOMIC DNA]</scope>
    <source>
        <strain evidence="1 2">YG27</strain>
    </source>
</reference>
<evidence type="ECO:0000313" key="2">
    <source>
        <dbReference type="Proteomes" id="UP000782554"/>
    </source>
</evidence>